<organism evidence="1 2">
    <name type="scientific">Mycobacteroides chelonae</name>
    <name type="common">Mycobacterium chelonae</name>
    <dbReference type="NCBI Taxonomy" id="1774"/>
    <lineage>
        <taxon>Bacteria</taxon>
        <taxon>Bacillati</taxon>
        <taxon>Actinomycetota</taxon>
        <taxon>Actinomycetes</taxon>
        <taxon>Mycobacteriales</taxon>
        <taxon>Mycobacteriaceae</taxon>
        <taxon>Mycobacteroides</taxon>
    </lineage>
</organism>
<evidence type="ECO:0000313" key="1">
    <source>
        <dbReference type="EMBL" id="QDF71854.1"/>
    </source>
</evidence>
<gene>
    <name evidence="1" type="ORF">FJK96_17970</name>
</gene>
<proteinExistence type="predicted"/>
<evidence type="ECO:0000313" key="2">
    <source>
        <dbReference type="Proteomes" id="UP000317728"/>
    </source>
</evidence>
<dbReference type="Proteomes" id="UP000317728">
    <property type="component" value="Chromosome"/>
</dbReference>
<dbReference type="AlphaFoldDB" id="A0AB73U4B1"/>
<reference evidence="1 2" key="1">
    <citation type="submission" date="2019-06" db="EMBL/GenBank/DDBJ databases">
        <title>Whole geneome sequnce of Mycobacteroides chelonae M77 isolated from bovine milk from Meghalaya, India.</title>
        <authorList>
            <person name="Vise E."/>
            <person name="Das S."/>
            <person name="Garg A."/>
            <person name="Ghatak S."/>
            <person name="Shakuntala I."/>
            <person name="Milton A.A.P."/>
            <person name="Karam A."/>
            <person name="Sanjukta R."/>
            <person name="Puro K."/>
            <person name="Sen A."/>
        </authorList>
    </citation>
    <scope>NUCLEOTIDE SEQUENCE [LARGE SCALE GENOMIC DNA]</scope>
    <source>
        <strain evidence="1 2">M77</strain>
    </source>
</reference>
<dbReference type="EMBL" id="CP041150">
    <property type="protein sequence ID" value="QDF71854.1"/>
    <property type="molecule type" value="Genomic_DNA"/>
</dbReference>
<protein>
    <submittedName>
        <fullName evidence="1">Uncharacterized protein</fullName>
    </submittedName>
</protein>
<name>A0AB73U4B1_MYCCH</name>
<accession>A0AB73U4B1</accession>
<sequence>MTDPRWWRNVPEFVAAQENPEFQAWVEGIQLGIELYASTPEDWFPGIPEDDWFSDEAISFVEKRLLERFEDTAALADFDAQLPFIKYHGQLYVEKLEGKWVSIPKLPDRWPTPGWGIELPWRYDGFYDVIPAIRVAVRRRVGNQWLFTFNNNRNSYLNWKNNGIVIDLYSNDVPLAEMKRETD</sequence>
<dbReference type="RefSeq" id="WP_075908191.1">
    <property type="nucleotide sequence ID" value="NZ_CP041150.1"/>
</dbReference>